<gene>
    <name evidence="2" type="ORF">RRF57_007985</name>
</gene>
<evidence type="ECO:0000256" key="1">
    <source>
        <dbReference type="SAM" id="MobiDB-lite"/>
    </source>
</evidence>
<reference evidence="2 3" key="1">
    <citation type="submission" date="2023-10" db="EMBL/GenBank/DDBJ databases">
        <title>Draft genome sequence of Xylaria bambusicola isolate GMP-LS, the root and basal stem rot pathogen of sugarcane in Indonesia.</title>
        <authorList>
            <person name="Selvaraj P."/>
            <person name="Muralishankar V."/>
            <person name="Muruganantham S."/>
            <person name="Sp S."/>
            <person name="Haryani S."/>
            <person name="Lau K.J.X."/>
            <person name="Naqvi N.I."/>
        </authorList>
    </citation>
    <scope>NUCLEOTIDE SEQUENCE [LARGE SCALE GENOMIC DNA]</scope>
    <source>
        <strain evidence="2">GMP-LS</strain>
    </source>
</reference>
<dbReference type="EMBL" id="JAWHQM010000023">
    <property type="protein sequence ID" value="KAK5632271.1"/>
    <property type="molecule type" value="Genomic_DNA"/>
</dbReference>
<name>A0AAN7ZAR2_9PEZI</name>
<accession>A0AAN7ZAR2</accession>
<evidence type="ECO:0000313" key="2">
    <source>
        <dbReference type="EMBL" id="KAK5632271.1"/>
    </source>
</evidence>
<organism evidence="2 3">
    <name type="scientific">Xylaria bambusicola</name>
    <dbReference type="NCBI Taxonomy" id="326684"/>
    <lineage>
        <taxon>Eukaryota</taxon>
        <taxon>Fungi</taxon>
        <taxon>Dikarya</taxon>
        <taxon>Ascomycota</taxon>
        <taxon>Pezizomycotina</taxon>
        <taxon>Sordariomycetes</taxon>
        <taxon>Xylariomycetidae</taxon>
        <taxon>Xylariales</taxon>
        <taxon>Xylariaceae</taxon>
        <taxon>Xylaria</taxon>
    </lineage>
</organism>
<keyword evidence="3" id="KW-1185">Reference proteome</keyword>
<evidence type="ECO:0000313" key="3">
    <source>
        <dbReference type="Proteomes" id="UP001305414"/>
    </source>
</evidence>
<dbReference type="Proteomes" id="UP001305414">
    <property type="component" value="Unassembled WGS sequence"/>
</dbReference>
<feature type="compositionally biased region" description="Basic and acidic residues" evidence="1">
    <location>
        <begin position="25"/>
        <end position="36"/>
    </location>
</feature>
<dbReference type="AlphaFoldDB" id="A0AAN7ZAR2"/>
<proteinExistence type="predicted"/>
<feature type="region of interest" description="Disordered" evidence="1">
    <location>
        <begin position="25"/>
        <end position="58"/>
    </location>
</feature>
<comment type="caution">
    <text evidence="2">The sequence shown here is derived from an EMBL/GenBank/DDBJ whole genome shotgun (WGS) entry which is preliminary data.</text>
</comment>
<sequence length="74" mass="8457">MLRVRTDGLCGNRRRARRIIPARREAGEGEERRIIDRAGAGHGAESGSYGKEYYGQQQRSRHWRIEGRGYIIGS</sequence>
<protein>
    <submittedName>
        <fullName evidence="2">Uncharacterized protein</fullName>
    </submittedName>
</protein>